<proteinExistence type="predicted"/>
<accession>A0A4Q2D7J2</accession>
<name>A0A4Q2D7J2_9AGAR</name>
<evidence type="ECO:0000256" key="1">
    <source>
        <dbReference type="SAM" id="MobiDB-lite"/>
    </source>
</evidence>
<feature type="compositionally biased region" description="Basic and acidic residues" evidence="1">
    <location>
        <begin position="54"/>
        <end position="63"/>
    </location>
</feature>
<feature type="region of interest" description="Disordered" evidence="1">
    <location>
        <begin position="392"/>
        <end position="416"/>
    </location>
</feature>
<keyword evidence="3" id="KW-1185">Reference proteome</keyword>
<feature type="region of interest" description="Disordered" evidence="1">
    <location>
        <begin position="105"/>
        <end position="142"/>
    </location>
</feature>
<feature type="region of interest" description="Disordered" evidence="1">
    <location>
        <begin position="463"/>
        <end position="540"/>
    </location>
</feature>
<evidence type="ECO:0000313" key="3">
    <source>
        <dbReference type="Proteomes" id="UP000290288"/>
    </source>
</evidence>
<feature type="compositionally biased region" description="Basic and acidic residues" evidence="1">
    <location>
        <begin position="347"/>
        <end position="357"/>
    </location>
</feature>
<feature type="compositionally biased region" description="Polar residues" evidence="1">
    <location>
        <begin position="206"/>
        <end position="215"/>
    </location>
</feature>
<feature type="region of interest" description="Disordered" evidence="1">
    <location>
        <begin position="194"/>
        <end position="227"/>
    </location>
</feature>
<protein>
    <submittedName>
        <fullName evidence="2">Uncharacterized protein</fullName>
    </submittedName>
</protein>
<reference evidence="2 3" key="1">
    <citation type="submission" date="2019-01" db="EMBL/GenBank/DDBJ databases">
        <title>Draft genome sequence of Psathyrella aberdarensis IHI B618.</title>
        <authorList>
            <person name="Buettner E."/>
            <person name="Kellner H."/>
        </authorList>
    </citation>
    <scope>NUCLEOTIDE SEQUENCE [LARGE SCALE GENOMIC DNA]</scope>
    <source>
        <strain evidence="2 3">IHI B618</strain>
    </source>
</reference>
<sequence length="540" mass="58244">MYSEDDPGDNTVAVTTENSKCRKVDLSLDEESLFLSLRKQVIGSSSRVKNSGPPDKHLERIDSDVSPYPMDVDMEDEPVSLQVIAAAADKDQVMGNVKLKEDASGLDYDVFSDSGQSSPDEDARDAQSHTTDEPPASLPLGPGVVAEEEADEDLQGVAIRNTDRNLHELQNKPPLYYADELPFTIQVKLDVAEEEDGDTDADAFSLENSPSSSKARGSDEPGSLIGASATHGGVGIVSVDFSNWSFPPKESNTNLQLMVAKFNATDSNAESPVPLNAPSQGNLSKDASCEHLLQGSGVRADQEPRAWGSELPSDAKMANGYKSLKVSPMGDNKIRGLAQSSPSMASKDMKTATDRGTGWRDDYKGHLGRWPVAQVKSFANFQLEDDAKIQPQGPEVASRMNSRSGQSADAEELMEEGVQVNQAKARAASDPQPEMVHEKTTKSGMHYWLPIVLTLADPSKDIVGQDQVGQHETTAASDSESEAESVKTRGTMAPIPEEDAGFIDTPNVADNTELDPPYEQPGRRNNLDTLDVEEPIKGKD</sequence>
<organism evidence="2 3">
    <name type="scientific">Candolleomyces aberdarensis</name>
    <dbReference type="NCBI Taxonomy" id="2316362"/>
    <lineage>
        <taxon>Eukaryota</taxon>
        <taxon>Fungi</taxon>
        <taxon>Dikarya</taxon>
        <taxon>Basidiomycota</taxon>
        <taxon>Agaricomycotina</taxon>
        <taxon>Agaricomycetes</taxon>
        <taxon>Agaricomycetidae</taxon>
        <taxon>Agaricales</taxon>
        <taxon>Agaricineae</taxon>
        <taxon>Psathyrellaceae</taxon>
        <taxon>Candolleomyces</taxon>
    </lineage>
</organism>
<dbReference type="EMBL" id="SDEE01000548">
    <property type="protein sequence ID" value="RXW15480.1"/>
    <property type="molecule type" value="Genomic_DNA"/>
</dbReference>
<feature type="region of interest" description="Disordered" evidence="1">
    <location>
        <begin position="330"/>
        <end position="357"/>
    </location>
</feature>
<feature type="region of interest" description="Disordered" evidence="1">
    <location>
        <begin position="42"/>
        <end position="73"/>
    </location>
</feature>
<evidence type="ECO:0000313" key="2">
    <source>
        <dbReference type="EMBL" id="RXW15480.1"/>
    </source>
</evidence>
<dbReference type="Proteomes" id="UP000290288">
    <property type="component" value="Unassembled WGS sequence"/>
</dbReference>
<dbReference type="AlphaFoldDB" id="A0A4Q2D7J2"/>
<comment type="caution">
    <text evidence="2">The sequence shown here is derived from an EMBL/GenBank/DDBJ whole genome shotgun (WGS) entry which is preliminary data.</text>
</comment>
<gene>
    <name evidence="2" type="ORF">EST38_g10374</name>
</gene>